<dbReference type="Proteomes" id="UP000245626">
    <property type="component" value="Unassembled WGS sequence"/>
</dbReference>
<accession>A0ACD0P257</accession>
<proteinExistence type="predicted"/>
<gene>
    <name evidence="1" type="ORF">IE53DRAFT_13681</name>
</gene>
<dbReference type="EMBL" id="KZ819791">
    <property type="protein sequence ID" value="PWN52188.1"/>
    <property type="molecule type" value="Genomic_DNA"/>
</dbReference>
<evidence type="ECO:0000313" key="2">
    <source>
        <dbReference type="Proteomes" id="UP000245626"/>
    </source>
</evidence>
<keyword evidence="2" id="KW-1185">Reference proteome</keyword>
<evidence type="ECO:0000313" key="1">
    <source>
        <dbReference type="EMBL" id="PWN52188.1"/>
    </source>
</evidence>
<protein>
    <submittedName>
        <fullName evidence="1">Uncharacterized protein</fullName>
    </submittedName>
</protein>
<sequence>MRMSCRLGQGEGREGFLPSEVKVIRRRGTKRVERDERGRRQLTLLFVSLASWAERVRFARPTSQQLGLLALVMGSHLVVLIRKQSES</sequence>
<organism evidence="1 2">
    <name type="scientific">Violaceomyces palustris</name>
    <dbReference type="NCBI Taxonomy" id="1673888"/>
    <lineage>
        <taxon>Eukaryota</taxon>
        <taxon>Fungi</taxon>
        <taxon>Dikarya</taxon>
        <taxon>Basidiomycota</taxon>
        <taxon>Ustilaginomycotina</taxon>
        <taxon>Ustilaginomycetes</taxon>
        <taxon>Violaceomycetales</taxon>
        <taxon>Violaceomycetaceae</taxon>
        <taxon>Violaceomyces</taxon>
    </lineage>
</organism>
<reference evidence="1 2" key="1">
    <citation type="journal article" date="2018" name="Mol. Biol. Evol.">
        <title>Broad Genomic Sampling Reveals a Smut Pathogenic Ancestry of the Fungal Clade Ustilaginomycotina.</title>
        <authorList>
            <person name="Kijpornyongpan T."/>
            <person name="Mondo S.J."/>
            <person name="Barry K."/>
            <person name="Sandor L."/>
            <person name="Lee J."/>
            <person name="Lipzen A."/>
            <person name="Pangilinan J."/>
            <person name="LaButti K."/>
            <person name="Hainaut M."/>
            <person name="Henrissat B."/>
            <person name="Grigoriev I.V."/>
            <person name="Spatafora J.W."/>
            <person name="Aime M.C."/>
        </authorList>
    </citation>
    <scope>NUCLEOTIDE SEQUENCE [LARGE SCALE GENOMIC DNA]</scope>
    <source>
        <strain evidence="1 2">SA 807</strain>
    </source>
</reference>
<name>A0ACD0P257_9BASI</name>